<name>A0AA39I4C2_9BILA</name>
<organism evidence="2 3">
    <name type="scientific">Steinernema hermaphroditum</name>
    <dbReference type="NCBI Taxonomy" id="289476"/>
    <lineage>
        <taxon>Eukaryota</taxon>
        <taxon>Metazoa</taxon>
        <taxon>Ecdysozoa</taxon>
        <taxon>Nematoda</taxon>
        <taxon>Chromadorea</taxon>
        <taxon>Rhabditida</taxon>
        <taxon>Tylenchina</taxon>
        <taxon>Panagrolaimomorpha</taxon>
        <taxon>Strongyloidoidea</taxon>
        <taxon>Steinernematidae</taxon>
        <taxon>Steinernema</taxon>
    </lineage>
</organism>
<accession>A0AA39I4C2</accession>
<keyword evidence="3" id="KW-1185">Reference proteome</keyword>
<feature type="compositionally biased region" description="Polar residues" evidence="1">
    <location>
        <begin position="1"/>
        <end position="12"/>
    </location>
</feature>
<dbReference type="AlphaFoldDB" id="A0AA39I4C2"/>
<sequence length="248" mass="29364">MAATNEALSITFSEDDLRPSRVSQRPEKASEWIERRDKIPRTPPARKLSVEAPSKGRWTPERKTRSADAEELEWRVRSLEEREREEKTRLERMRKEEEKLKRLREQLEMEEKQRHQRLLEERSASGLSSPQDLPTPPKSAKPPRATRASPPASRPPRRRSLQPSRYSRFSDFKYYSWSSDEEESRREPPSTPREPVVEHEHPEGMSCELCDLGRKYEERERRRQRQKKGFIDENCRIVEEFAAKTAAL</sequence>
<feature type="compositionally biased region" description="Basic and acidic residues" evidence="1">
    <location>
        <begin position="15"/>
        <end position="40"/>
    </location>
</feature>
<evidence type="ECO:0000313" key="2">
    <source>
        <dbReference type="EMBL" id="KAK0416534.1"/>
    </source>
</evidence>
<reference evidence="2" key="1">
    <citation type="submission" date="2023-06" db="EMBL/GenBank/DDBJ databases">
        <title>Genomic analysis of the entomopathogenic nematode Steinernema hermaphroditum.</title>
        <authorList>
            <person name="Schwarz E.M."/>
            <person name="Heppert J.K."/>
            <person name="Baniya A."/>
            <person name="Schwartz H.T."/>
            <person name="Tan C.-H."/>
            <person name="Antoshechkin I."/>
            <person name="Sternberg P.W."/>
            <person name="Goodrich-Blair H."/>
            <person name="Dillman A.R."/>
        </authorList>
    </citation>
    <scope>NUCLEOTIDE SEQUENCE</scope>
    <source>
        <strain evidence="2">PS9179</strain>
        <tissue evidence="2">Whole animal</tissue>
    </source>
</reference>
<feature type="compositionally biased region" description="Basic and acidic residues" evidence="1">
    <location>
        <begin position="58"/>
        <end position="123"/>
    </location>
</feature>
<protein>
    <submittedName>
        <fullName evidence="2">Uncharacterized protein</fullName>
    </submittedName>
</protein>
<comment type="caution">
    <text evidence="2">The sequence shown here is derived from an EMBL/GenBank/DDBJ whole genome shotgun (WGS) entry which is preliminary data.</text>
</comment>
<feature type="compositionally biased region" description="Low complexity" evidence="1">
    <location>
        <begin position="142"/>
        <end position="151"/>
    </location>
</feature>
<feature type="region of interest" description="Disordered" evidence="1">
    <location>
        <begin position="1"/>
        <end position="206"/>
    </location>
</feature>
<evidence type="ECO:0000313" key="3">
    <source>
        <dbReference type="Proteomes" id="UP001175271"/>
    </source>
</evidence>
<proteinExistence type="predicted"/>
<dbReference type="EMBL" id="JAUCMV010000002">
    <property type="protein sequence ID" value="KAK0416534.1"/>
    <property type="molecule type" value="Genomic_DNA"/>
</dbReference>
<evidence type="ECO:0000256" key="1">
    <source>
        <dbReference type="SAM" id="MobiDB-lite"/>
    </source>
</evidence>
<gene>
    <name evidence="2" type="ORF">QR680_012546</name>
</gene>
<dbReference type="Proteomes" id="UP001175271">
    <property type="component" value="Unassembled WGS sequence"/>
</dbReference>